<reference evidence="1 2" key="1">
    <citation type="submission" date="2020-08" db="EMBL/GenBank/DDBJ databases">
        <title>Genomic Encyclopedia of Type Strains, Phase IV (KMG-IV): sequencing the most valuable type-strain genomes for metagenomic binning, comparative biology and taxonomic classification.</title>
        <authorList>
            <person name="Goeker M."/>
        </authorList>
    </citation>
    <scope>NUCLEOTIDE SEQUENCE [LARGE SCALE GENOMIC DNA]</scope>
    <source>
        <strain evidence="1 2">DSM 5391</strain>
    </source>
</reference>
<protein>
    <recommendedName>
        <fullName evidence="3">DUF4355 domain-containing protein</fullName>
    </recommendedName>
</protein>
<organism evidence="1 2">
    <name type="scientific">Bacillus benzoevorans</name>
    <dbReference type="NCBI Taxonomy" id="1456"/>
    <lineage>
        <taxon>Bacteria</taxon>
        <taxon>Bacillati</taxon>
        <taxon>Bacillota</taxon>
        <taxon>Bacilli</taxon>
        <taxon>Bacillales</taxon>
        <taxon>Bacillaceae</taxon>
        <taxon>Bacillus</taxon>
    </lineage>
</organism>
<sequence>MSQEISFTQVQLDEAIANAKNEWVEKEFNPLVAERDDLLQYKPKELSDGEKAIQAEKEKLAELKKEFFQKDVYFSLKENGLEAFANVVKVENDDELKEVVQSLSKIVNDIKVTNGYVPNDHKQQNEYDAFASKKDTKGMIGTKLANLFK</sequence>
<dbReference type="RefSeq" id="WP_184525859.1">
    <property type="nucleotide sequence ID" value="NZ_JACHGK010000007.1"/>
</dbReference>
<gene>
    <name evidence="1" type="ORF">HNR53_002254</name>
</gene>
<proteinExistence type="predicted"/>
<accession>A0A7X0HRS1</accession>
<dbReference type="EMBL" id="JACHGK010000007">
    <property type="protein sequence ID" value="MBB6445629.1"/>
    <property type="molecule type" value="Genomic_DNA"/>
</dbReference>
<keyword evidence="2" id="KW-1185">Reference proteome</keyword>
<evidence type="ECO:0000313" key="2">
    <source>
        <dbReference type="Proteomes" id="UP000531594"/>
    </source>
</evidence>
<evidence type="ECO:0008006" key="3">
    <source>
        <dbReference type="Google" id="ProtNLM"/>
    </source>
</evidence>
<comment type="caution">
    <text evidence="1">The sequence shown here is derived from an EMBL/GenBank/DDBJ whole genome shotgun (WGS) entry which is preliminary data.</text>
</comment>
<name>A0A7X0HRS1_9BACI</name>
<dbReference type="AlphaFoldDB" id="A0A7X0HRS1"/>
<dbReference type="Proteomes" id="UP000531594">
    <property type="component" value="Unassembled WGS sequence"/>
</dbReference>
<evidence type="ECO:0000313" key="1">
    <source>
        <dbReference type="EMBL" id="MBB6445629.1"/>
    </source>
</evidence>